<keyword evidence="2" id="KW-1185">Reference proteome</keyword>
<dbReference type="EMBL" id="JBBPBN010000036">
    <property type="protein sequence ID" value="KAK9001551.1"/>
    <property type="molecule type" value="Genomic_DNA"/>
</dbReference>
<sequence>MDWNGHVDRKEAVKVGSQIGLWNREGQRESEIVTVSMDKGSCLLWDEDSQSKVLGNYEEVEAERGPFQFGPWMRVVFKEKINGKSTPRPGIIHFNEGRGDAEKNMKFKEALEENEVIVGVNSTRGKL</sequence>
<name>A0ABR2QM31_9ROSI</name>
<gene>
    <name evidence="1" type="ORF">V6N11_083333</name>
</gene>
<organism evidence="1 2">
    <name type="scientific">Hibiscus sabdariffa</name>
    <name type="common">roselle</name>
    <dbReference type="NCBI Taxonomy" id="183260"/>
    <lineage>
        <taxon>Eukaryota</taxon>
        <taxon>Viridiplantae</taxon>
        <taxon>Streptophyta</taxon>
        <taxon>Embryophyta</taxon>
        <taxon>Tracheophyta</taxon>
        <taxon>Spermatophyta</taxon>
        <taxon>Magnoliopsida</taxon>
        <taxon>eudicotyledons</taxon>
        <taxon>Gunneridae</taxon>
        <taxon>Pentapetalae</taxon>
        <taxon>rosids</taxon>
        <taxon>malvids</taxon>
        <taxon>Malvales</taxon>
        <taxon>Malvaceae</taxon>
        <taxon>Malvoideae</taxon>
        <taxon>Hibiscus</taxon>
    </lineage>
</organism>
<dbReference type="Proteomes" id="UP001396334">
    <property type="component" value="Unassembled WGS sequence"/>
</dbReference>
<protein>
    <submittedName>
        <fullName evidence="1">Uncharacterized protein</fullName>
    </submittedName>
</protein>
<accession>A0ABR2QM31</accession>
<evidence type="ECO:0000313" key="1">
    <source>
        <dbReference type="EMBL" id="KAK9001551.1"/>
    </source>
</evidence>
<comment type="caution">
    <text evidence="1">The sequence shown here is derived from an EMBL/GenBank/DDBJ whole genome shotgun (WGS) entry which is preliminary data.</text>
</comment>
<reference evidence="1 2" key="1">
    <citation type="journal article" date="2024" name="G3 (Bethesda)">
        <title>Genome assembly of Hibiscus sabdariffa L. provides insights into metabolisms of medicinal natural products.</title>
        <authorList>
            <person name="Kim T."/>
        </authorList>
    </citation>
    <scope>NUCLEOTIDE SEQUENCE [LARGE SCALE GENOMIC DNA]</scope>
    <source>
        <strain evidence="1">TK-2024</strain>
        <tissue evidence="1">Old leaves</tissue>
    </source>
</reference>
<evidence type="ECO:0000313" key="2">
    <source>
        <dbReference type="Proteomes" id="UP001396334"/>
    </source>
</evidence>
<proteinExistence type="predicted"/>